<dbReference type="OrthoDB" id="9925227at2"/>
<protein>
    <submittedName>
        <fullName evidence="2">Uncharacterized protein</fullName>
    </submittedName>
</protein>
<feature type="transmembrane region" description="Helical" evidence="1">
    <location>
        <begin position="12"/>
        <end position="31"/>
    </location>
</feature>
<evidence type="ECO:0000256" key="1">
    <source>
        <dbReference type="SAM" id="Phobius"/>
    </source>
</evidence>
<evidence type="ECO:0000313" key="2">
    <source>
        <dbReference type="EMBL" id="QDU42202.1"/>
    </source>
</evidence>
<proteinExistence type="predicted"/>
<keyword evidence="1" id="KW-0812">Transmembrane</keyword>
<reference evidence="2 3" key="1">
    <citation type="submission" date="2019-02" db="EMBL/GenBank/DDBJ databases">
        <title>Deep-cultivation of Planctomycetes and their phenomic and genomic characterization uncovers novel biology.</title>
        <authorList>
            <person name="Wiegand S."/>
            <person name="Jogler M."/>
            <person name="Boedeker C."/>
            <person name="Pinto D."/>
            <person name="Vollmers J."/>
            <person name="Rivas-Marin E."/>
            <person name="Kohn T."/>
            <person name="Peeters S.H."/>
            <person name="Heuer A."/>
            <person name="Rast P."/>
            <person name="Oberbeckmann S."/>
            <person name="Bunk B."/>
            <person name="Jeske O."/>
            <person name="Meyerdierks A."/>
            <person name="Storesund J.E."/>
            <person name="Kallscheuer N."/>
            <person name="Luecker S."/>
            <person name="Lage O.M."/>
            <person name="Pohl T."/>
            <person name="Merkel B.J."/>
            <person name="Hornburger P."/>
            <person name="Mueller R.-W."/>
            <person name="Bruemmer F."/>
            <person name="Labrenz M."/>
            <person name="Spormann A.M."/>
            <person name="Op den Camp H."/>
            <person name="Overmann J."/>
            <person name="Amann R."/>
            <person name="Jetten M.S.M."/>
            <person name="Mascher T."/>
            <person name="Medema M.H."/>
            <person name="Devos D.P."/>
            <person name="Kaster A.-K."/>
            <person name="Ovreas L."/>
            <person name="Rohde M."/>
            <person name="Galperin M.Y."/>
            <person name="Jogler C."/>
        </authorList>
    </citation>
    <scope>NUCLEOTIDE SEQUENCE [LARGE SCALE GENOMIC DNA]</scope>
    <source>
        <strain evidence="2 3">Mal52</strain>
    </source>
</reference>
<keyword evidence="3" id="KW-1185">Reference proteome</keyword>
<feature type="transmembrane region" description="Helical" evidence="1">
    <location>
        <begin position="105"/>
        <end position="124"/>
    </location>
</feature>
<name>A0A517ZIB1_9PLAN</name>
<keyword evidence="1" id="KW-0472">Membrane</keyword>
<accession>A0A517ZIB1</accession>
<feature type="transmembrane region" description="Helical" evidence="1">
    <location>
        <begin position="64"/>
        <end position="85"/>
    </location>
</feature>
<dbReference type="RefSeq" id="WP_145374278.1">
    <property type="nucleotide sequence ID" value="NZ_CP036270.1"/>
</dbReference>
<dbReference type="Proteomes" id="UP000319383">
    <property type="component" value="Chromosome"/>
</dbReference>
<feature type="transmembrane region" description="Helical" evidence="1">
    <location>
        <begin position="37"/>
        <end position="52"/>
    </location>
</feature>
<dbReference type="KEGG" id="sdyn:Mal52_06570"/>
<dbReference type="AlphaFoldDB" id="A0A517ZIB1"/>
<keyword evidence="1" id="KW-1133">Transmembrane helix</keyword>
<sequence length="144" mass="15869">MPINDIGKFVGRYFQVLAWLSIASMVISPIFFDSLNFDFTFILLFWVAHHLIRHNATARNWTIGITGFYVALIILMLLYACLAGTESMRVTFGRRIIENPSFGQVATVAIALILLVGVPLGLLLTPKARREFGVVAGPPSTGEA</sequence>
<gene>
    <name evidence="2" type="ORF">Mal52_06570</name>
</gene>
<evidence type="ECO:0000313" key="3">
    <source>
        <dbReference type="Proteomes" id="UP000319383"/>
    </source>
</evidence>
<dbReference type="EMBL" id="CP036276">
    <property type="protein sequence ID" value="QDU42202.1"/>
    <property type="molecule type" value="Genomic_DNA"/>
</dbReference>
<organism evidence="2 3">
    <name type="scientific">Symmachiella dynata</name>
    <dbReference type="NCBI Taxonomy" id="2527995"/>
    <lineage>
        <taxon>Bacteria</taxon>
        <taxon>Pseudomonadati</taxon>
        <taxon>Planctomycetota</taxon>
        <taxon>Planctomycetia</taxon>
        <taxon>Planctomycetales</taxon>
        <taxon>Planctomycetaceae</taxon>
        <taxon>Symmachiella</taxon>
    </lineage>
</organism>